<accession>A0A4V1M4D4</accession>
<dbReference type="Proteomes" id="UP000289152">
    <property type="component" value="Unassembled WGS sequence"/>
</dbReference>
<dbReference type="UniPathway" id="UPA00989"/>
<dbReference type="FunCoup" id="A0A4V1M4D4">
    <property type="interactions" value="224"/>
</dbReference>
<organism evidence="11 12">
    <name type="scientific">Tremella mesenterica</name>
    <name type="common">Jelly fungus</name>
    <dbReference type="NCBI Taxonomy" id="5217"/>
    <lineage>
        <taxon>Eukaryota</taxon>
        <taxon>Fungi</taxon>
        <taxon>Dikarya</taxon>
        <taxon>Basidiomycota</taxon>
        <taxon>Agaricomycotina</taxon>
        <taxon>Tremellomycetes</taxon>
        <taxon>Tremellales</taxon>
        <taxon>Tremellaceae</taxon>
        <taxon>Tremella</taxon>
    </lineage>
</organism>
<keyword evidence="3 9" id="KW-0489">Methyltransferase</keyword>
<evidence type="ECO:0000256" key="4">
    <source>
        <dbReference type="ARBA" id="ARBA00022679"/>
    </source>
</evidence>
<comment type="similarity">
    <text evidence="9">Belongs to the class I-like SAM-binding methyltransferase superfamily. TrmB family.</text>
</comment>
<name>A0A4V1M4D4_TREME</name>
<dbReference type="InParanoid" id="A0A4V1M4D4"/>
<comment type="function">
    <text evidence="9">Catalyzes the formation of N(7)-methylguanine at position 46 (m7G46) in tRNA.</text>
</comment>
<evidence type="ECO:0000256" key="9">
    <source>
        <dbReference type="HAMAP-Rule" id="MF_03055"/>
    </source>
</evidence>
<keyword evidence="8 9" id="KW-0539">Nucleus</keyword>
<dbReference type="InterPro" id="IPR003358">
    <property type="entry name" value="tRNA_(Gua-N-7)_MeTrfase_Trmb"/>
</dbReference>
<feature type="compositionally biased region" description="Low complexity" evidence="10">
    <location>
        <begin position="134"/>
        <end position="146"/>
    </location>
</feature>
<dbReference type="PANTHER" id="PTHR23417:SF16">
    <property type="entry name" value="TRNA (GUANINE-N(7)-)-METHYLTRANSFERASE"/>
    <property type="match status" value="1"/>
</dbReference>
<feature type="binding site" evidence="9">
    <location>
        <position position="81"/>
    </location>
    <ligand>
        <name>S-adenosyl-L-methionine</name>
        <dbReference type="ChEBI" id="CHEBI:59789"/>
    </ligand>
</feature>
<feature type="binding site" evidence="9">
    <location>
        <begin position="302"/>
        <end position="304"/>
    </location>
    <ligand>
        <name>S-adenosyl-L-methionine</name>
        <dbReference type="ChEBI" id="CHEBI:59789"/>
    </ligand>
</feature>
<comment type="subunit">
    <text evidence="9">Forms a complex with TRM82.</text>
</comment>
<feature type="binding site" evidence="9">
    <location>
        <position position="224"/>
    </location>
    <ligand>
        <name>S-adenosyl-L-methionine</name>
        <dbReference type="ChEBI" id="CHEBI:59789"/>
    </ligand>
</feature>
<dbReference type="EMBL" id="SDIL01000024">
    <property type="protein sequence ID" value="RXK39977.1"/>
    <property type="molecule type" value="Genomic_DNA"/>
</dbReference>
<gene>
    <name evidence="9" type="primary">TRM8</name>
    <name evidence="11" type="ORF">M231_02772</name>
</gene>
<dbReference type="STRING" id="5217.A0A4V1M4D4"/>
<evidence type="ECO:0000256" key="1">
    <source>
        <dbReference type="ARBA" id="ARBA00000142"/>
    </source>
</evidence>
<dbReference type="OrthoDB" id="47276at2759"/>
<feature type="compositionally biased region" description="Basic and acidic residues" evidence="10">
    <location>
        <begin position="177"/>
        <end position="189"/>
    </location>
</feature>
<keyword evidence="5 9" id="KW-0949">S-adenosyl-L-methionine</keyword>
<protein>
    <recommendedName>
        <fullName evidence="9">tRNA (guanine-N(7)-)-methyltransferase</fullName>
        <ecNumber evidence="9">2.1.1.33</ecNumber>
    </recommendedName>
    <alternativeName>
        <fullName evidence="9">Transfer RNA methyltransferase 8</fullName>
    </alternativeName>
    <alternativeName>
        <fullName evidence="9">tRNA (guanine(46)-N(7))-methyltransferase</fullName>
    </alternativeName>
    <alternativeName>
        <fullName evidence="9">tRNA(m7G46)-methyltransferase</fullName>
    </alternativeName>
</protein>
<evidence type="ECO:0000313" key="11">
    <source>
        <dbReference type="EMBL" id="RXK39977.1"/>
    </source>
</evidence>
<dbReference type="OMA" id="LPNYFAK"/>
<dbReference type="Gene3D" id="3.40.50.150">
    <property type="entry name" value="Vaccinia Virus protein VP39"/>
    <property type="match status" value="1"/>
</dbReference>
<dbReference type="HAMAP" id="MF_03055">
    <property type="entry name" value="tRNA_methyltr_TrmB_euk"/>
    <property type="match status" value="1"/>
</dbReference>
<comment type="caution">
    <text evidence="11">The sequence shown here is derived from an EMBL/GenBank/DDBJ whole genome shotgun (WGS) entry which is preliminary data.</text>
</comment>
<sequence length="335" mass="37658">MPKRSRESEDADGLSENVEGKTLLRVPQKRFYRQRAHANVFNDHSLEYPSSPNHMDWISHYPAFSSQLTDKTKMVEWADVGCGFGGLLMALAPMFPDVLMLGMEIRTAVTTYVSDKIAASRQAELLKHFPPPSTSTSNPSLLPKSPVDIPTSIQPSLAHEEPTLHSGDTDEASSNPSEKKADDTEESSKDIPGGYQNVSVIRANSMKHMPNFFHKHQLSKMFFLFPDPHFKVRKQKARIITTSLLAEYAYVLRPGGILYTITDVLDLHEWMFSHLSKHPLFTLIPTEELEDDPILLAVRTSTEEGKKVERNKGSKFVACFTRVEDPPWDQTSGAC</sequence>
<evidence type="ECO:0000256" key="10">
    <source>
        <dbReference type="SAM" id="MobiDB-lite"/>
    </source>
</evidence>
<comment type="catalytic activity">
    <reaction evidence="1 9">
        <text>guanosine(46) in tRNA + S-adenosyl-L-methionine = N(7)-methylguanosine(46) in tRNA + S-adenosyl-L-homocysteine</text>
        <dbReference type="Rhea" id="RHEA:42708"/>
        <dbReference type="Rhea" id="RHEA-COMP:10188"/>
        <dbReference type="Rhea" id="RHEA-COMP:10189"/>
        <dbReference type="ChEBI" id="CHEBI:57856"/>
        <dbReference type="ChEBI" id="CHEBI:59789"/>
        <dbReference type="ChEBI" id="CHEBI:74269"/>
        <dbReference type="ChEBI" id="CHEBI:74480"/>
        <dbReference type="EC" id="2.1.1.33"/>
    </reaction>
</comment>
<keyword evidence="12" id="KW-1185">Reference proteome</keyword>
<dbReference type="GO" id="GO:0005634">
    <property type="term" value="C:nucleus"/>
    <property type="evidence" value="ECO:0007669"/>
    <property type="project" value="UniProtKB-SubCell"/>
</dbReference>
<feature type="region of interest" description="Disordered" evidence="10">
    <location>
        <begin position="128"/>
        <end position="195"/>
    </location>
</feature>
<comment type="pathway">
    <text evidence="9">tRNA modification; N(7)-methylguanine-tRNA biosynthesis.</text>
</comment>
<feature type="active site" evidence="9">
    <location>
        <position position="227"/>
    </location>
</feature>
<feature type="binding site" evidence="9">
    <location>
        <begin position="204"/>
        <end position="205"/>
    </location>
    <ligand>
        <name>S-adenosyl-L-methionine</name>
        <dbReference type="ChEBI" id="CHEBI:59789"/>
    </ligand>
</feature>
<dbReference type="GO" id="GO:0008176">
    <property type="term" value="F:tRNA (guanine(46)-N7)-methyltransferase activity"/>
    <property type="evidence" value="ECO:0007669"/>
    <property type="project" value="UniProtKB-UniRule"/>
</dbReference>
<dbReference type="PROSITE" id="PS51625">
    <property type="entry name" value="SAM_MT_TRMB"/>
    <property type="match status" value="1"/>
</dbReference>
<dbReference type="InterPro" id="IPR029063">
    <property type="entry name" value="SAM-dependent_MTases_sf"/>
</dbReference>
<evidence type="ECO:0000256" key="5">
    <source>
        <dbReference type="ARBA" id="ARBA00022691"/>
    </source>
</evidence>
<evidence type="ECO:0000256" key="6">
    <source>
        <dbReference type="ARBA" id="ARBA00022694"/>
    </source>
</evidence>
<evidence type="ECO:0000313" key="12">
    <source>
        <dbReference type="Proteomes" id="UP000289152"/>
    </source>
</evidence>
<keyword evidence="6 9" id="KW-0819">tRNA processing</keyword>
<dbReference type="InterPro" id="IPR025763">
    <property type="entry name" value="Trm8_euk"/>
</dbReference>
<proteinExistence type="inferred from homology"/>
<dbReference type="PANTHER" id="PTHR23417">
    <property type="entry name" value="3-DEOXY-D-MANNO-OCTULOSONIC-ACID TRANSFERASE/TRNA GUANINE-N 7 - -METHYLTRANSFERASE"/>
    <property type="match status" value="1"/>
</dbReference>
<dbReference type="GO" id="GO:0000049">
    <property type="term" value="F:tRNA binding"/>
    <property type="evidence" value="ECO:0007669"/>
    <property type="project" value="UniProtKB-UniRule"/>
</dbReference>
<dbReference type="EC" id="2.1.1.33" evidence="9"/>
<keyword evidence="7 9" id="KW-0694">RNA-binding</keyword>
<dbReference type="NCBIfam" id="TIGR00091">
    <property type="entry name" value="tRNA (guanosine(46)-N7)-methyltransferase TrmB"/>
    <property type="match status" value="1"/>
</dbReference>
<reference evidence="11 12" key="1">
    <citation type="submission" date="2016-06" db="EMBL/GenBank/DDBJ databases">
        <title>Evolution of pathogenesis and genome organization in the Tremellales.</title>
        <authorList>
            <person name="Cuomo C."/>
            <person name="Litvintseva A."/>
            <person name="Heitman J."/>
            <person name="Chen Y."/>
            <person name="Sun S."/>
            <person name="Springer D."/>
            <person name="Dromer F."/>
            <person name="Young S."/>
            <person name="Zeng Q."/>
            <person name="Chapman S."/>
            <person name="Gujja S."/>
            <person name="Saif S."/>
            <person name="Birren B."/>
        </authorList>
    </citation>
    <scope>NUCLEOTIDE SEQUENCE [LARGE SCALE GENOMIC DNA]</scope>
    <source>
        <strain evidence="11 12">ATCC 28783</strain>
    </source>
</reference>
<evidence type="ECO:0000256" key="2">
    <source>
        <dbReference type="ARBA" id="ARBA00022555"/>
    </source>
</evidence>
<dbReference type="AlphaFoldDB" id="A0A4V1M4D4"/>
<keyword evidence="4 9" id="KW-0808">Transferase</keyword>
<dbReference type="GO" id="GO:0043527">
    <property type="term" value="C:tRNA methyltransferase complex"/>
    <property type="evidence" value="ECO:0007669"/>
    <property type="project" value="TreeGrafter"/>
</dbReference>
<evidence type="ECO:0000256" key="8">
    <source>
        <dbReference type="ARBA" id="ARBA00023242"/>
    </source>
</evidence>
<evidence type="ECO:0000256" key="7">
    <source>
        <dbReference type="ARBA" id="ARBA00022884"/>
    </source>
</evidence>
<dbReference type="Pfam" id="PF02390">
    <property type="entry name" value="Methyltransf_4"/>
    <property type="match status" value="2"/>
</dbReference>
<evidence type="ECO:0000256" key="3">
    <source>
        <dbReference type="ARBA" id="ARBA00022603"/>
    </source>
</evidence>
<dbReference type="SUPFAM" id="SSF53335">
    <property type="entry name" value="S-adenosyl-L-methionine-dependent methyltransferases"/>
    <property type="match status" value="1"/>
</dbReference>
<dbReference type="VEuPathDB" id="FungiDB:TREMEDRAFT_62027"/>
<comment type="subcellular location">
    <subcellularLocation>
        <location evidence="9">Nucleus</location>
    </subcellularLocation>
</comment>
<keyword evidence="2 9" id="KW-0820">tRNA-binding</keyword>
<feature type="binding site" evidence="9">
    <location>
        <begin position="104"/>
        <end position="105"/>
    </location>
    <ligand>
        <name>S-adenosyl-L-methionine</name>
        <dbReference type="ChEBI" id="CHEBI:59789"/>
    </ligand>
</feature>